<dbReference type="GO" id="GO:0046872">
    <property type="term" value="F:metal ion binding"/>
    <property type="evidence" value="ECO:0007669"/>
    <property type="project" value="UniProtKB-KW"/>
</dbReference>
<gene>
    <name evidence="3" type="ORF">C7437_11122</name>
</gene>
<keyword evidence="1" id="KW-0479">Metal-binding</keyword>
<dbReference type="InterPro" id="IPR050963">
    <property type="entry name" value="Sirohydro_Cobaltochel/CbiX"/>
</dbReference>
<dbReference type="SUPFAM" id="SSF53800">
    <property type="entry name" value="Chelatase"/>
    <property type="match status" value="1"/>
</dbReference>
<evidence type="ECO:0000256" key="2">
    <source>
        <dbReference type="ARBA" id="ARBA00023239"/>
    </source>
</evidence>
<dbReference type="PANTHER" id="PTHR33542:SF3">
    <property type="entry name" value="SIROHYDROCHLORIN FERROCHELATASE, CHLOROPLASTIC"/>
    <property type="match status" value="1"/>
</dbReference>
<keyword evidence="4" id="KW-1185">Reference proteome</keyword>
<comment type="caution">
    <text evidence="3">The sequence shown here is derived from an EMBL/GenBank/DDBJ whole genome shotgun (WGS) entry which is preliminary data.</text>
</comment>
<accession>A0A2W7MYJ7</accession>
<keyword evidence="2" id="KW-0456">Lyase</keyword>
<proteinExistence type="predicted"/>
<dbReference type="InterPro" id="IPR002762">
    <property type="entry name" value="CbiX-like"/>
</dbReference>
<evidence type="ECO:0000313" key="3">
    <source>
        <dbReference type="EMBL" id="PZX02430.1"/>
    </source>
</evidence>
<reference evidence="3 4" key="1">
    <citation type="submission" date="2018-06" db="EMBL/GenBank/DDBJ databases">
        <title>Genomic Encyclopedia of Type Strains, Phase IV (KMG-IV): sequencing the most valuable type-strain genomes for metagenomic binning, comparative biology and taxonomic classification.</title>
        <authorList>
            <person name="Goeker M."/>
        </authorList>
    </citation>
    <scope>NUCLEOTIDE SEQUENCE [LARGE SCALE GENOMIC DNA]</scope>
    <source>
        <strain evidence="3 4">DSM 5</strain>
    </source>
</reference>
<dbReference type="EMBL" id="QKZI01000011">
    <property type="protein sequence ID" value="PZX02430.1"/>
    <property type="molecule type" value="Genomic_DNA"/>
</dbReference>
<dbReference type="CDD" id="cd03416">
    <property type="entry name" value="CbiX_SirB_N"/>
    <property type="match status" value="1"/>
</dbReference>
<dbReference type="AlphaFoldDB" id="A0A2W7MYJ7"/>
<dbReference type="OrthoDB" id="9797895at2"/>
<sequence length="250" mass="27652">MKAILYVGHGTRSKKGAAEAKQFLQSVIEQTHGSIQEISFLELTHPFIEEGFELCIKKGATEITVVPLFLLAAGHIKNDIPEALTPLIEKYPNVQVKVADPFGVQHQILDAIAELVKEKAGELNGQEAILIVGRGSSDPVIHEAFAMIGKGLEQRLGIKHSRLCYLAATTPTFQEGIESITQETKDRVIVIPYLLFGGLLLNEINAEVKSRQKNGYQILHTDCLSRHQVIRNIVIARATGKEDEYATTRY</sequence>
<dbReference type="GO" id="GO:0016829">
    <property type="term" value="F:lyase activity"/>
    <property type="evidence" value="ECO:0007669"/>
    <property type="project" value="UniProtKB-KW"/>
</dbReference>
<protein>
    <submittedName>
        <fullName evidence="3">Sirohydrochlorin ferrochelatase</fullName>
    </submittedName>
</protein>
<name>A0A2W7MYJ7_9BACI</name>
<dbReference type="RefSeq" id="WP_111440875.1">
    <property type="nucleotide sequence ID" value="NZ_QKZI01000011.1"/>
</dbReference>
<dbReference type="Proteomes" id="UP000248646">
    <property type="component" value="Unassembled WGS sequence"/>
</dbReference>
<dbReference type="CDD" id="cd03414">
    <property type="entry name" value="CbiX_SirB_C"/>
    <property type="match status" value="1"/>
</dbReference>
<organism evidence="3 4">
    <name type="scientific">Psychrobacillus insolitus</name>
    <dbReference type="NCBI Taxonomy" id="1461"/>
    <lineage>
        <taxon>Bacteria</taxon>
        <taxon>Bacillati</taxon>
        <taxon>Bacillota</taxon>
        <taxon>Bacilli</taxon>
        <taxon>Bacillales</taxon>
        <taxon>Bacillaceae</taxon>
        <taxon>Psychrobacillus</taxon>
    </lineage>
</organism>
<evidence type="ECO:0000256" key="1">
    <source>
        <dbReference type="ARBA" id="ARBA00022723"/>
    </source>
</evidence>
<evidence type="ECO:0000313" key="4">
    <source>
        <dbReference type="Proteomes" id="UP000248646"/>
    </source>
</evidence>
<dbReference type="Pfam" id="PF01903">
    <property type="entry name" value="CbiX"/>
    <property type="match status" value="2"/>
</dbReference>
<dbReference type="Gene3D" id="3.40.50.1400">
    <property type="match status" value="2"/>
</dbReference>
<dbReference type="PANTHER" id="PTHR33542">
    <property type="entry name" value="SIROHYDROCHLORIN FERROCHELATASE, CHLOROPLASTIC"/>
    <property type="match status" value="1"/>
</dbReference>